<dbReference type="Gramene" id="RZC44540">
    <property type="protein sequence ID" value="RZC44540"/>
    <property type="gene ID" value="C5167_037483"/>
</dbReference>
<accession>A0A4Y7I9N5</accession>
<dbReference type="PANTHER" id="PTHR33181">
    <property type="entry name" value="OS01G0778500 PROTEIN"/>
    <property type="match status" value="1"/>
</dbReference>
<dbReference type="STRING" id="3469.A0A4Y7I9N5"/>
<evidence type="ECO:0000313" key="2">
    <source>
        <dbReference type="Proteomes" id="UP000316621"/>
    </source>
</evidence>
<evidence type="ECO:0000313" key="1">
    <source>
        <dbReference type="EMBL" id="RZC44540.1"/>
    </source>
</evidence>
<keyword evidence="2" id="KW-1185">Reference proteome</keyword>
<dbReference type="AlphaFoldDB" id="A0A4Y7I9N5"/>
<dbReference type="PANTHER" id="PTHR33181:SF4">
    <property type="entry name" value="OVULE PROTEIN"/>
    <property type="match status" value="1"/>
</dbReference>
<protein>
    <submittedName>
        <fullName evidence="1">Uncharacterized protein</fullName>
    </submittedName>
</protein>
<organism evidence="1 2">
    <name type="scientific">Papaver somniferum</name>
    <name type="common">Opium poppy</name>
    <dbReference type="NCBI Taxonomy" id="3469"/>
    <lineage>
        <taxon>Eukaryota</taxon>
        <taxon>Viridiplantae</taxon>
        <taxon>Streptophyta</taxon>
        <taxon>Embryophyta</taxon>
        <taxon>Tracheophyta</taxon>
        <taxon>Spermatophyta</taxon>
        <taxon>Magnoliopsida</taxon>
        <taxon>Ranunculales</taxon>
        <taxon>Papaveraceae</taxon>
        <taxon>Papaveroideae</taxon>
        <taxon>Papaver</taxon>
    </lineage>
</organism>
<name>A0A4Y7I9N5_PAPSO</name>
<dbReference type="Proteomes" id="UP000316621">
    <property type="component" value="Chromosome 1"/>
</dbReference>
<dbReference type="EMBL" id="CM010715">
    <property type="protein sequence ID" value="RZC44540.1"/>
    <property type="molecule type" value="Genomic_DNA"/>
</dbReference>
<gene>
    <name evidence="1" type="ORF">C5167_037483</name>
</gene>
<sequence length="96" mass="11454">MDCWEKLKYPIRRAWIKLTIQLGLRDSGLKKLQYEVNSCEYEDIHVMWEMLRRSESDLTPIKSSDLNVINKPEKNKRPMTKIIMLAKRAPFLCRSI</sequence>
<reference evidence="1 2" key="1">
    <citation type="journal article" date="2018" name="Science">
        <title>The opium poppy genome and morphinan production.</title>
        <authorList>
            <person name="Guo L."/>
            <person name="Winzer T."/>
            <person name="Yang X."/>
            <person name="Li Y."/>
            <person name="Ning Z."/>
            <person name="He Z."/>
            <person name="Teodor R."/>
            <person name="Lu Y."/>
            <person name="Bowser T.A."/>
            <person name="Graham I.A."/>
            <person name="Ye K."/>
        </authorList>
    </citation>
    <scope>NUCLEOTIDE SEQUENCE [LARGE SCALE GENOMIC DNA]</scope>
    <source>
        <strain evidence="2">cv. HN1</strain>
        <tissue evidence="1">Leaves</tissue>
    </source>
</reference>
<proteinExistence type="predicted"/>